<sequence length="457" mass="46759">MKKILGVSGLMLTTVLVAVPGTAHAAKKPARAYDFNGDGRRDVLVVSANGFAKGQLAQGVLGVLYGGTGKKQAYGADEPGLLSLPDGVWQVKEAVSADFDRDGYADVAVAGGSTYPVRTLSVVLVYGSKKGLSRRTAVLPMPSLPAQGSAYKTLLAAGDFDGDGRPDLVAAPTESFQLGWRVTLFRAVGKGRSAPIAVPVSAAGSASRLASGDFTGDGRTDLAVTTILDDNVPGRVLLLKGTATGLGPARQLDDSSTWYDAAAGDVTGDGRADLVVGTTIGKAGLVRIYPGTSAGLGRPVSFSKRTKGVPGTTEPNLGDRFGSSIALGDLNGDGRADLAIGDPSYGAFGRGSVTVLYGAKKGYTTRGARMITEDSKGVPTASHSNENFGADVTILDVTGTRAADLVVGAPGESRIFVFRTVKGKVATPVRSYTAGNLGIAGKSPTGYDGLDFGYFGR</sequence>
<comment type="caution">
    <text evidence="7">The sequence shown here is derived from an EMBL/GenBank/DDBJ whole genome shotgun (WGS) entry which is preliminary data.</text>
</comment>
<dbReference type="Pfam" id="PF01839">
    <property type="entry name" value="FG-GAP"/>
    <property type="match status" value="2"/>
</dbReference>
<dbReference type="SUPFAM" id="SSF69318">
    <property type="entry name" value="Integrin alpha N-terminal domain"/>
    <property type="match status" value="1"/>
</dbReference>
<dbReference type="SMART" id="SM00191">
    <property type="entry name" value="Int_alpha"/>
    <property type="match status" value="4"/>
</dbReference>
<feature type="chain" id="PRO_5047402526" evidence="5">
    <location>
        <begin position="26"/>
        <end position="457"/>
    </location>
</feature>
<evidence type="ECO:0000259" key="6">
    <source>
        <dbReference type="PROSITE" id="PS50902"/>
    </source>
</evidence>
<dbReference type="RefSeq" id="WP_344838335.1">
    <property type="nucleotide sequence ID" value="NZ_BAAAUV010000036.1"/>
</dbReference>
<evidence type="ECO:0000256" key="3">
    <source>
        <dbReference type="ARBA" id="ARBA00022801"/>
    </source>
</evidence>
<keyword evidence="1 5" id="KW-0732">Signal</keyword>
<gene>
    <name evidence="7" type="ORF">GCM10010468_74620</name>
</gene>
<dbReference type="PANTHER" id="PTHR23221">
    <property type="entry name" value="GLYCOSYLPHOSPHATIDYLINOSITOL PHOSPHOLIPASE D"/>
    <property type="match status" value="1"/>
</dbReference>
<keyword evidence="2" id="KW-0677">Repeat</keyword>
<feature type="signal peptide" evidence="5">
    <location>
        <begin position="1"/>
        <end position="25"/>
    </location>
</feature>
<proteinExistence type="predicted"/>
<name>A0ABP6QKW5_9ACTN</name>
<protein>
    <submittedName>
        <fullName evidence="7">FG-GAP repeat protein</fullName>
    </submittedName>
</protein>
<dbReference type="Gene3D" id="2.130.10.130">
    <property type="entry name" value="Integrin alpha, N-terminal"/>
    <property type="match status" value="3"/>
</dbReference>
<evidence type="ECO:0000256" key="1">
    <source>
        <dbReference type="ARBA" id="ARBA00022729"/>
    </source>
</evidence>
<dbReference type="Pfam" id="PF13517">
    <property type="entry name" value="FG-GAP_3"/>
    <property type="match status" value="2"/>
</dbReference>
<keyword evidence="8" id="KW-1185">Reference proteome</keyword>
<keyword evidence="3" id="KW-0378">Hydrolase</keyword>
<dbReference type="InterPro" id="IPR008254">
    <property type="entry name" value="Flavodoxin/NO_synth"/>
</dbReference>
<evidence type="ECO:0000313" key="8">
    <source>
        <dbReference type="Proteomes" id="UP001501237"/>
    </source>
</evidence>
<evidence type="ECO:0000256" key="5">
    <source>
        <dbReference type="SAM" id="SignalP"/>
    </source>
</evidence>
<organism evidence="7 8">
    <name type="scientific">Actinocorallia longicatena</name>
    <dbReference type="NCBI Taxonomy" id="111803"/>
    <lineage>
        <taxon>Bacteria</taxon>
        <taxon>Bacillati</taxon>
        <taxon>Actinomycetota</taxon>
        <taxon>Actinomycetes</taxon>
        <taxon>Streptosporangiales</taxon>
        <taxon>Thermomonosporaceae</taxon>
        <taxon>Actinocorallia</taxon>
    </lineage>
</organism>
<dbReference type="InterPro" id="IPR013519">
    <property type="entry name" value="Int_alpha_beta-p"/>
</dbReference>
<evidence type="ECO:0000256" key="4">
    <source>
        <dbReference type="ARBA" id="ARBA00023180"/>
    </source>
</evidence>
<dbReference type="PROSITE" id="PS51470">
    <property type="entry name" value="FG_GAP"/>
    <property type="match status" value="1"/>
</dbReference>
<reference evidence="8" key="1">
    <citation type="journal article" date="2019" name="Int. J. Syst. Evol. Microbiol.">
        <title>The Global Catalogue of Microorganisms (GCM) 10K type strain sequencing project: providing services to taxonomists for standard genome sequencing and annotation.</title>
        <authorList>
            <consortium name="The Broad Institute Genomics Platform"/>
            <consortium name="The Broad Institute Genome Sequencing Center for Infectious Disease"/>
            <person name="Wu L."/>
            <person name="Ma J."/>
        </authorList>
    </citation>
    <scope>NUCLEOTIDE SEQUENCE [LARGE SCALE GENOMIC DNA]</scope>
    <source>
        <strain evidence="8">JCM 9377</strain>
    </source>
</reference>
<evidence type="ECO:0000313" key="7">
    <source>
        <dbReference type="EMBL" id="GAA3238841.1"/>
    </source>
</evidence>
<keyword evidence="4" id="KW-0325">Glycoprotein</keyword>
<dbReference type="EMBL" id="BAAAUV010000036">
    <property type="protein sequence ID" value="GAA3238841.1"/>
    <property type="molecule type" value="Genomic_DNA"/>
</dbReference>
<feature type="domain" description="Flavodoxin-like" evidence="6">
    <location>
        <begin position="353"/>
        <end position="457"/>
    </location>
</feature>
<dbReference type="InterPro" id="IPR013517">
    <property type="entry name" value="FG-GAP"/>
</dbReference>
<dbReference type="Proteomes" id="UP001501237">
    <property type="component" value="Unassembled WGS sequence"/>
</dbReference>
<accession>A0ABP6QKW5</accession>
<evidence type="ECO:0000256" key="2">
    <source>
        <dbReference type="ARBA" id="ARBA00022737"/>
    </source>
</evidence>
<dbReference type="PANTHER" id="PTHR23221:SF7">
    <property type="entry name" value="PHOSPHATIDYLINOSITOL-GLYCAN-SPECIFIC PHOSPHOLIPASE D"/>
    <property type="match status" value="1"/>
</dbReference>
<dbReference type="InterPro" id="IPR028994">
    <property type="entry name" value="Integrin_alpha_N"/>
</dbReference>
<dbReference type="PROSITE" id="PS50902">
    <property type="entry name" value="FLAVODOXIN_LIKE"/>
    <property type="match status" value="1"/>
</dbReference>